<dbReference type="Proteomes" id="UP001596435">
    <property type="component" value="Unassembled WGS sequence"/>
</dbReference>
<evidence type="ECO:0000313" key="2">
    <source>
        <dbReference type="Proteomes" id="UP001596435"/>
    </source>
</evidence>
<dbReference type="EMBL" id="JBHTAJ010000059">
    <property type="protein sequence ID" value="MFC7183064.1"/>
    <property type="molecule type" value="Genomic_DNA"/>
</dbReference>
<proteinExistence type="predicted"/>
<accession>A0ABW2G0N3</accession>
<protein>
    <submittedName>
        <fullName evidence="1">Uncharacterized protein</fullName>
    </submittedName>
</protein>
<organism evidence="1 2">
    <name type="scientific">Kitasatospora paranensis</name>
    <dbReference type="NCBI Taxonomy" id="258053"/>
    <lineage>
        <taxon>Bacteria</taxon>
        <taxon>Bacillati</taxon>
        <taxon>Actinomycetota</taxon>
        <taxon>Actinomycetes</taxon>
        <taxon>Kitasatosporales</taxon>
        <taxon>Streptomycetaceae</taxon>
        <taxon>Kitasatospora</taxon>
    </lineage>
</organism>
<gene>
    <name evidence="1" type="ORF">ACFQMG_26280</name>
</gene>
<name>A0ABW2G0N3_9ACTN</name>
<comment type="caution">
    <text evidence="1">The sequence shown here is derived from an EMBL/GenBank/DDBJ whole genome shotgun (WGS) entry which is preliminary data.</text>
</comment>
<evidence type="ECO:0000313" key="1">
    <source>
        <dbReference type="EMBL" id="MFC7183064.1"/>
    </source>
</evidence>
<dbReference type="RefSeq" id="WP_345703965.1">
    <property type="nucleotide sequence ID" value="NZ_BAABKV010000001.1"/>
</dbReference>
<reference evidence="2" key="1">
    <citation type="journal article" date="2019" name="Int. J. Syst. Evol. Microbiol.">
        <title>The Global Catalogue of Microorganisms (GCM) 10K type strain sequencing project: providing services to taxonomists for standard genome sequencing and annotation.</title>
        <authorList>
            <consortium name="The Broad Institute Genomics Platform"/>
            <consortium name="The Broad Institute Genome Sequencing Center for Infectious Disease"/>
            <person name="Wu L."/>
            <person name="Ma J."/>
        </authorList>
    </citation>
    <scope>NUCLEOTIDE SEQUENCE [LARGE SCALE GENOMIC DNA]</scope>
    <source>
        <strain evidence="2">CGMCC 1.12859</strain>
    </source>
</reference>
<keyword evidence="2" id="KW-1185">Reference proteome</keyword>
<sequence length="143" mass="15661">MSMFTAVEKTAQEAERQLARGEWQPIPGDVDLARQTAAALEQAVGPAEKRDAMLRIERLESLREALAAMALTVARTHGQLAWFLAQCTSDLTPVLHWRALPAPQGQAFGTVLPTPDDMTDAEHAVRRLNGMLARIATTPDHKP</sequence>